<dbReference type="Pfam" id="PF10396">
    <property type="entry name" value="TrmE_N"/>
    <property type="match status" value="1"/>
</dbReference>
<comment type="similarity">
    <text evidence="1 5">Belongs to the TRAFAC class TrmE-Era-EngA-EngB-Septin-like GTPase superfamily. TrmE GTPase family.</text>
</comment>
<dbReference type="EMBL" id="PYFQ01000001">
    <property type="protein sequence ID" value="PSK40616.1"/>
    <property type="molecule type" value="Genomic_DNA"/>
</dbReference>
<dbReference type="GO" id="GO:0003924">
    <property type="term" value="F:GTPase activity"/>
    <property type="evidence" value="ECO:0007669"/>
    <property type="project" value="InterPro"/>
</dbReference>
<dbReference type="SUPFAM" id="SSF52540">
    <property type="entry name" value="P-loop containing nucleoside triphosphate hydrolases"/>
    <property type="match status" value="1"/>
</dbReference>
<dbReference type="GO" id="GO:0005525">
    <property type="term" value="F:GTP binding"/>
    <property type="evidence" value="ECO:0007669"/>
    <property type="project" value="UniProtKB-KW"/>
</dbReference>
<dbReference type="InterPro" id="IPR031168">
    <property type="entry name" value="G_TrmE"/>
</dbReference>
<dbReference type="Gene3D" id="1.20.120.430">
    <property type="entry name" value="tRNA modification GTPase MnmE domain 2"/>
    <property type="match status" value="1"/>
</dbReference>
<dbReference type="NCBIfam" id="NF003661">
    <property type="entry name" value="PRK05291.1-3"/>
    <property type="match status" value="1"/>
</dbReference>
<dbReference type="RefSeq" id="XP_024715315.1">
    <property type="nucleotide sequence ID" value="XM_024855716.1"/>
</dbReference>
<keyword evidence="3 5" id="KW-0547">Nucleotide-binding</keyword>
<dbReference type="CDD" id="cd14858">
    <property type="entry name" value="TrmE_N"/>
    <property type="match status" value="1"/>
</dbReference>
<dbReference type="GO" id="GO:0005743">
    <property type="term" value="C:mitochondrial inner membrane"/>
    <property type="evidence" value="ECO:0007669"/>
    <property type="project" value="EnsemblFungi"/>
</dbReference>
<dbReference type="InterPro" id="IPR004520">
    <property type="entry name" value="GTPase_MnmE"/>
</dbReference>
<comment type="caution">
    <text evidence="7">The sequence shown here is derived from an EMBL/GenBank/DDBJ whole genome shotgun (WGS) entry which is preliminary data.</text>
</comment>
<evidence type="ECO:0000313" key="7">
    <source>
        <dbReference type="EMBL" id="PSK40616.1"/>
    </source>
</evidence>
<evidence type="ECO:0000259" key="6">
    <source>
        <dbReference type="PROSITE" id="PS51709"/>
    </source>
</evidence>
<dbReference type="Pfam" id="PF12631">
    <property type="entry name" value="MnmE_helical"/>
    <property type="match status" value="1"/>
</dbReference>
<gene>
    <name evidence="7" type="ORF">C7M61_000264</name>
</gene>
<dbReference type="InterPro" id="IPR025867">
    <property type="entry name" value="MnmE_helical"/>
</dbReference>
<dbReference type="InterPro" id="IPR006073">
    <property type="entry name" value="GTP-bd"/>
</dbReference>
<dbReference type="Pfam" id="PF01926">
    <property type="entry name" value="MMR_HSR1"/>
    <property type="match status" value="1"/>
</dbReference>
<dbReference type="STRING" id="418784.A0A2P7YXF1"/>
<dbReference type="InterPro" id="IPR027266">
    <property type="entry name" value="TrmE/GcvT-like"/>
</dbReference>
<keyword evidence="2 5" id="KW-0819">tRNA processing</keyword>
<dbReference type="PROSITE" id="PS51709">
    <property type="entry name" value="G_TRME"/>
    <property type="match status" value="1"/>
</dbReference>
<sequence>MFRPTIYALSTKPGRAAIGVIRVLGPHSLYIYNQLTVTKKQPLPQKTSVRKLYEPGTKLLLDEALTVFFKAPKTYTGEDLLELHVHGGTAIVQSVLESIKNLHSPEKGIEIRHAENGEFSHRAFLNGRFDLTEIEGIREMIDAETETQRKAALASLTGDTKKTVTGWRTEIVNNVALLTTVVDFGEEHDLEETRHLFEQVDHNIDVLKSRIQDYLHRVKQSDVLLKGIKVSLLGPVNAGKLSLLNYLANRETAIVSDIAGTTRDVIDVPLDINGYKVVVGDTAGIRSLKDADSIEAEGIRRAKKRALAGDIVLAVVPVNEPIEDSLVENIQLLKDAKQEIVVVLNKSDLTDKVSVSLFSKQLGLPQEAFHVVSCKTGIGMKELQQALTDRFKLVTTSEPVLLTGRTQDLLENDVLFGLEEFKRWKEEDDIILALESLRISAEGIGKITGDAVGVEEILGVVFLSFCIGK</sequence>
<dbReference type="AlphaFoldDB" id="A0A2P7YXF1"/>
<dbReference type="InterPro" id="IPR027417">
    <property type="entry name" value="P-loop_NTPase"/>
</dbReference>
<proteinExistence type="inferred from homology"/>
<evidence type="ECO:0000256" key="5">
    <source>
        <dbReference type="RuleBase" id="RU003313"/>
    </source>
</evidence>
<dbReference type="Gene3D" id="3.30.1360.120">
    <property type="entry name" value="Probable tRNA modification gtpase trme, domain 1"/>
    <property type="match status" value="1"/>
</dbReference>
<dbReference type="InterPro" id="IPR027368">
    <property type="entry name" value="MnmE_dom2"/>
</dbReference>
<dbReference type="CDD" id="cd04164">
    <property type="entry name" value="trmE"/>
    <property type="match status" value="1"/>
</dbReference>
<evidence type="ECO:0000256" key="4">
    <source>
        <dbReference type="ARBA" id="ARBA00023134"/>
    </source>
</evidence>
<dbReference type="GeneID" id="36563657"/>
<dbReference type="Proteomes" id="UP000241107">
    <property type="component" value="Unassembled WGS sequence"/>
</dbReference>
<dbReference type="GO" id="GO:0030488">
    <property type="term" value="P:tRNA methylation"/>
    <property type="evidence" value="ECO:0007669"/>
    <property type="project" value="TreeGrafter"/>
</dbReference>
<evidence type="ECO:0000256" key="1">
    <source>
        <dbReference type="ARBA" id="ARBA00011043"/>
    </source>
</evidence>
<keyword evidence="8" id="KW-1185">Reference proteome</keyword>
<dbReference type="NCBIfam" id="TIGR00450">
    <property type="entry name" value="mnmE_trmE_thdF"/>
    <property type="match status" value="1"/>
</dbReference>
<dbReference type="PANTHER" id="PTHR42714:SF2">
    <property type="entry name" value="TRNA MODIFICATION GTPASE GTPBP3, MITOCHONDRIAL"/>
    <property type="match status" value="1"/>
</dbReference>
<evidence type="ECO:0000256" key="2">
    <source>
        <dbReference type="ARBA" id="ARBA00022694"/>
    </source>
</evidence>
<dbReference type="InterPro" id="IPR005225">
    <property type="entry name" value="Small_GTP-bd"/>
</dbReference>
<feature type="domain" description="TrmE-type G" evidence="6">
    <location>
        <begin position="227"/>
        <end position="392"/>
    </location>
</feature>
<protein>
    <submittedName>
        <fullName evidence="7">tRNA modification GTPase TrmE</fullName>
    </submittedName>
</protein>
<reference evidence="7 8" key="1">
    <citation type="submission" date="2018-03" db="EMBL/GenBank/DDBJ databases">
        <title>Candida pseudohaemulonii genome assembly and annotation.</title>
        <authorList>
            <person name="Munoz J.F."/>
            <person name="Gade L.G."/>
            <person name="Chow N.A."/>
            <person name="Litvintseva A.P."/>
            <person name="Loparev V.N."/>
            <person name="Cuomo C.A."/>
        </authorList>
    </citation>
    <scope>NUCLEOTIDE SEQUENCE [LARGE SCALE GENOMIC DNA]</scope>
    <source>
        <strain evidence="7 8">B12108</strain>
    </source>
</reference>
<dbReference type="Gene3D" id="3.40.50.300">
    <property type="entry name" value="P-loop containing nucleotide triphosphate hydrolases"/>
    <property type="match status" value="1"/>
</dbReference>
<name>A0A2P7YXF1_9ASCO</name>
<keyword evidence="4 5" id="KW-0342">GTP-binding</keyword>
<dbReference type="GO" id="GO:0070899">
    <property type="term" value="P:mitochondrial tRNA wobble uridine modification"/>
    <property type="evidence" value="ECO:0007669"/>
    <property type="project" value="EnsemblFungi"/>
</dbReference>
<evidence type="ECO:0000256" key="3">
    <source>
        <dbReference type="ARBA" id="ARBA00022741"/>
    </source>
</evidence>
<evidence type="ECO:0000313" key="8">
    <source>
        <dbReference type="Proteomes" id="UP000241107"/>
    </source>
</evidence>
<organism evidence="7 8">
    <name type="scientific">Candidozyma pseudohaemuli</name>
    <dbReference type="NCBI Taxonomy" id="418784"/>
    <lineage>
        <taxon>Eukaryota</taxon>
        <taxon>Fungi</taxon>
        <taxon>Dikarya</taxon>
        <taxon>Ascomycota</taxon>
        <taxon>Saccharomycotina</taxon>
        <taxon>Pichiomycetes</taxon>
        <taxon>Metschnikowiaceae</taxon>
        <taxon>Candidozyma</taxon>
    </lineage>
</organism>
<dbReference type="OrthoDB" id="188276at2759"/>
<dbReference type="NCBIfam" id="TIGR00231">
    <property type="entry name" value="small_GTP"/>
    <property type="match status" value="1"/>
</dbReference>
<dbReference type="VEuPathDB" id="FungiDB:C7M61_000264"/>
<dbReference type="HAMAP" id="MF_00379">
    <property type="entry name" value="GTPase_MnmE"/>
    <property type="match status" value="1"/>
</dbReference>
<dbReference type="InterPro" id="IPR018948">
    <property type="entry name" value="GTP-bd_TrmE_N"/>
</dbReference>
<dbReference type="PANTHER" id="PTHR42714">
    <property type="entry name" value="TRNA MODIFICATION GTPASE GTPBP3"/>
    <property type="match status" value="1"/>
</dbReference>
<accession>A0A2P7YXF1</accession>